<dbReference type="InterPro" id="IPR036322">
    <property type="entry name" value="WD40_repeat_dom_sf"/>
</dbReference>
<dbReference type="PANTHER" id="PTHR10971">
    <property type="entry name" value="MRNA EXPORT FACTOR AND BUB3"/>
    <property type="match status" value="1"/>
</dbReference>
<dbReference type="Proteomes" id="UP000236319">
    <property type="component" value="Unassembled WGS sequence"/>
</dbReference>
<accession>A0A2H6KGM5</accession>
<feature type="compositionally biased region" description="Acidic residues" evidence="4">
    <location>
        <begin position="606"/>
        <end position="629"/>
    </location>
</feature>
<dbReference type="VEuPathDB" id="PiroplasmaDB:BOVATA_036380"/>
<dbReference type="PROSITE" id="PS50082">
    <property type="entry name" value="WD_REPEATS_2"/>
    <property type="match status" value="4"/>
</dbReference>
<dbReference type="Pfam" id="PF00400">
    <property type="entry name" value="WD40"/>
    <property type="match status" value="4"/>
</dbReference>
<dbReference type="Gene3D" id="2.130.10.10">
    <property type="entry name" value="YVTN repeat-like/Quinoprotein amine dehydrogenase"/>
    <property type="match status" value="2"/>
</dbReference>
<keyword evidence="1 3" id="KW-0853">WD repeat</keyword>
<feature type="repeat" description="WD" evidence="3">
    <location>
        <begin position="444"/>
        <end position="485"/>
    </location>
</feature>
<sequence length="685" mass="76026">MVTSESVMLYRQEAPVLASCFSTDSTKFFAGGCSNTVMAYDLVSRNPTGMLVAKHDKPVIGVYWVQKFNAIMTTSWDGKICMWDGRQQQPVWSENIETKIFTSHFRPNIACVAGSNGKIHAWNLDNIQHAKSRVTLDSILKTQVRSLCLFPNVTDKSGIVYTSIGGRAVVSYFMEENRSQNFSFKCHRQDVPGKSTQIYAVNAVDFHNIHGTFVTGGGDGNFTIWDKEHRSRVKTFNNVDSPVVDVKLHSETNMLAYATSYDWYKGFDQDLLMKSRRQIGIMQHTAATPAACCGFPAGAARVGLRLSHTSASRRREPSGDVVFRHLACGLQSEPDDKVALYVLEVALPSEPLKEEIRRYSNCVDYEGFPLPGHPEPMYQCVTKAELDSGIHSLRSHSYDDNCYLAAKQKDGASGAQIPHLHAVFVYKIDGGANEEGDMKPLLEFKDHNDEGYGLAFHKIRPILGSCSEDGLFNVWDLSAGVLTYQFHSLEGLNSVELLEHENQALVASEDGHVLIMDLRQPNVAAKTGKADGAVNSVTNHCINTDIFASGTTNGVVHLWDLRRLDSPLREIQAHKSPIIKLQFNNLCPTLIASAAEDATVRVFDLEASESDEEDEASPSNDDEGDESEPNELLFTHTGHRENVYDFCWGTDGVTETYIASVGDDYGLQLWQMTDDVLDFSDEETS</sequence>
<name>A0A2H6KGM5_9APIC</name>
<evidence type="ECO:0000256" key="3">
    <source>
        <dbReference type="PROSITE-ProRule" id="PRU00221"/>
    </source>
</evidence>
<keyword evidence="2" id="KW-0677">Repeat</keyword>
<dbReference type="RefSeq" id="XP_028868388.1">
    <property type="nucleotide sequence ID" value="XM_029012555.1"/>
</dbReference>
<feature type="repeat" description="WD" evidence="3">
    <location>
        <begin position="201"/>
        <end position="235"/>
    </location>
</feature>
<protein>
    <submittedName>
        <fullName evidence="5">mRNA export protein, putative</fullName>
    </submittedName>
</protein>
<evidence type="ECO:0000313" key="6">
    <source>
        <dbReference type="Proteomes" id="UP000236319"/>
    </source>
</evidence>
<reference evidence="5 6" key="1">
    <citation type="journal article" date="2017" name="BMC Genomics">
        <title>Whole-genome assembly of Babesia ovata and comparative genomics between closely related pathogens.</title>
        <authorList>
            <person name="Yamagishi J."/>
            <person name="Asada M."/>
            <person name="Hakimi H."/>
            <person name="Tanaka T.Q."/>
            <person name="Sugimoto C."/>
            <person name="Kawazu S."/>
        </authorList>
    </citation>
    <scope>NUCLEOTIDE SEQUENCE [LARGE SCALE GENOMIC DNA]</scope>
    <source>
        <strain evidence="5 6">Miyake</strain>
    </source>
</reference>
<feature type="repeat" description="WD" evidence="3">
    <location>
        <begin position="571"/>
        <end position="613"/>
    </location>
</feature>
<dbReference type="GeneID" id="39875915"/>
<feature type="repeat" description="WD" evidence="3">
    <location>
        <begin position="52"/>
        <end position="93"/>
    </location>
</feature>
<feature type="region of interest" description="Disordered" evidence="4">
    <location>
        <begin position="606"/>
        <end position="630"/>
    </location>
</feature>
<evidence type="ECO:0000256" key="2">
    <source>
        <dbReference type="ARBA" id="ARBA00022737"/>
    </source>
</evidence>
<evidence type="ECO:0000256" key="1">
    <source>
        <dbReference type="ARBA" id="ARBA00022574"/>
    </source>
</evidence>
<dbReference type="OrthoDB" id="256303at2759"/>
<organism evidence="5 6">
    <name type="scientific">Babesia ovata</name>
    <dbReference type="NCBI Taxonomy" id="189622"/>
    <lineage>
        <taxon>Eukaryota</taxon>
        <taxon>Sar</taxon>
        <taxon>Alveolata</taxon>
        <taxon>Apicomplexa</taxon>
        <taxon>Aconoidasida</taxon>
        <taxon>Piroplasmida</taxon>
        <taxon>Babesiidae</taxon>
        <taxon>Babesia</taxon>
    </lineage>
</organism>
<dbReference type="EMBL" id="BDSA01000004">
    <property type="protein sequence ID" value="GBE62145.1"/>
    <property type="molecule type" value="Genomic_DNA"/>
</dbReference>
<gene>
    <name evidence="5" type="ORF">BOVATA_036380</name>
</gene>
<evidence type="ECO:0000313" key="5">
    <source>
        <dbReference type="EMBL" id="GBE62145.1"/>
    </source>
</evidence>
<dbReference type="AlphaFoldDB" id="A0A2H6KGM5"/>
<dbReference type="InterPro" id="IPR001680">
    <property type="entry name" value="WD40_rpt"/>
</dbReference>
<keyword evidence="6" id="KW-1185">Reference proteome</keyword>
<dbReference type="SMART" id="SM00320">
    <property type="entry name" value="WD40"/>
    <property type="match status" value="8"/>
</dbReference>
<dbReference type="SUPFAM" id="SSF50978">
    <property type="entry name" value="WD40 repeat-like"/>
    <property type="match status" value="2"/>
</dbReference>
<dbReference type="InterPro" id="IPR015943">
    <property type="entry name" value="WD40/YVTN_repeat-like_dom_sf"/>
</dbReference>
<comment type="caution">
    <text evidence="5">The sequence shown here is derived from an EMBL/GenBank/DDBJ whole genome shotgun (WGS) entry which is preliminary data.</text>
</comment>
<evidence type="ECO:0000256" key="4">
    <source>
        <dbReference type="SAM" id="MobiDB-lite"/>
    </source>
</evidence>
<proteinExistence type="predicted"/>